<dbReference type="Pfam" id="PF11761">
    <property type="entry name" value="CbiG_mid"/>
    <property type="match status" value="1"/>
</dbReference>
<dbReference type="PANTHER" id="PTHR37477:SF1">
    <property type="entry name" value="COBALT-PRECORRIN-5A HYDROLASE"/>
    <property type="match status" value="1"/>
</dbReference>
<reference evidence="4 5" key="1">
    <citation type="submission" date="2019-04" db="EMBL/GenBank/DDBJ databases">
        <title>Geobacter ruber sp. nov., ferric-reducing bacteria isolated from paddy soil.</title>
        <authorList>
            <person name="Xu Z."/>
            <person name="Masuda Y."/>
            <person name="Itoh H."/>
            <person name="Senoo K."/>
        </authorList>
    </citation>
    <scope>NUCLEOTIDE SEQUENCE [LARGE SCALE GENOMIC DNA]</scope>
    <source>
        <strain evidence="4 5">Red88</strain>
    </source>
</reference>
<dbReference type="RefSeq" id="WP_149307673.1">
    <property type="nucleotide sequence ID" value="NZ_SRSD01000006.1"/>
</dbReference>
<dbReference type="EMBL" id="SRSD01000006">
    <property type="protein sequence ID" value="KAA0891309.1"/>
    <property type="molecule type" value="Genomic_DNA"/>
</dbReference>
<dbReference type="GO" id="GO:0009236">
    <property type="term" value="P:cobalamin biosynthetic process"/>
    <property type="evidence" value="ECO:0007669"/>
    <property type="project" value="InterPro"/>
</dbReference>
<dbReference type="Pfam" id="PF01890">
    <property type="entry name" value="CbiG_C"/>
    <property type="match status" value="1"/>
</dbReference>
<feature type="domain" description="Cobalamin biosynthesis central region" evidence="3">
    <location>
        <begin position="138"/>
        <end position="228"/>
    </location>
</feature>
<dbReference type="Gene3D" id="3.40.50.11220">
    <property type="match status" value="1"/>
</dbReference>
<dbReference type="SUPFAM" id="SSF159672">
    <property type="entry name" value="CbiG N-terminal domain-like"/>
    <property type="match status" value="1"/>
</dbReference>
<comment type="caution">
    <text evidence="4">The sequence shown here is derived from an EMBL/GenBank/DDBJ whole genome shotgun (WGS) entry which is preliminary data.</text>
</comment>
<keyword evidence="5" id="KW-1185">Reference proteome</keyword>
<organism evidence="4 5">
    <name type="scientific">Oryzomonas rubra</name>
    <dbReference type="NCBI Taxonomy" id="2509454"/>
    <lineage>
        <taxon>Bacteria</taxon>
        <taxon>Pseudomonadati</taxon>
        <taxon>Thermodesulfobacteriota</taxon>
        <taxon>Desulfuromonadia</taxon>
        <taxon>Geobacterales</taxon>
        <taxon>Geobacteraceae</taxon>
        <taxon>Oryzomonas</taxon>
    </lineage>
</organism>
<dbReference type="PANTHER" id="PTHR37477">
    <property type="entry name" value="COBALT-PRECORRIN-5A HYDROLASE"/>
    <property type="match status" value="1"/>
</dbReference>
<dbReference type="Gene3D" id="3.30.420.180">
    <property type="entry name" value="CobE/GbiG C-terminal domain"/>
    <property type="match status" value="1"/>
</dbReference>
<dbReference type="InterPro" id="IPR002750">
    <property type="entry name" value="CobE/GbiG_C"/>
</dbReference>
<dbReference type="OrthoDB" id="9781023at2"/>
<dbReference type="InterPro" id="IPR038029">
    <property type="entry name" value="GbiG_N_sf"/>
</dbReference>
<keyword evidence="4" id="KW-0378">Hydrolase</keyword>
<feature type="domain" description="Cobalamin synthesis G N-terminal" evidence="2">
    <location>
        <begin position="54"/>
        <end position="133"/>
    </location>
</feature>
<evidence type="ECO:0000259" key="2">
    <source>
        <dbReference type="Pfam" id="PF11760"/>
    </source>
</evidence>
<evidence type="ECO:0000259" key="1">
    <source>
        <dbReference type="Pfam" id="PF01890"/>
    </source>
</evidence>
<name>A0A5A9XGW7_9BACT</name>
<dbReference type="InterPro" id="IPR021744">
    <property type="entry name" value="CbiG_N"/>
</dbReference>
<evidence type="ECO:0000259" key="3">
    <source>
        <dbReference type="Pfam" id="PF11761"/>
    </source>
</evidence>
<dbReference type="Pfam" id="PF11760">
    <property type="entry name" value="CbiG_N"/>
    <property type="match status" value="1"/>
</dbReference>
<sequence>MHVAVIAITRNGAQLGQRLRGGLPEAELHVSSRYAGQAGTARRLFDPADLKTLAASLWKGYDGFVFIMAAGIVVRMIAPLLESKETDPAVVVMDDAGKFAISLIAGHLGGANELAERCAFITGARPVITTATDANGLPSFDLLAKEQGWVIDDIGRVKVLNRLLLDGEEIAVVDPTGKTRCWLCGRGKTSFHDTFAEAMESTARGFLFVTNRHLPPQTQPDNLLILRPSNLVLGIGCNRGTTVDDIDDFVTAQLKRIFLSRKSVRLVATVTVKRDEEGLIAFAERLGVPLAFFGSDELNAVAAPSPPSSHALAAIGASGVAEPAALLGSGGGRLLLKKVKSENVTLAVAEIEEEEPHV</sequence>
<dbReference type="Proteomes" id="UP000324298">
    <property type="component" value="Unassembled WGS sequence"/>
</dbReference>
<dbReference type="InterPro" id="IPR036518">
    <property type="entry name" value="CobE/GbiG_C_sf"/>
</dbReference>
<proteinExistence type="predicted"/>
<dbReference type="SUPFAM" id="SSF159664">
    <property type="entry name" value="CobE/GbiG C-terminal domain-like"/>
    <property type="match status" value="1"/>
</dbReference>
<gene>
    <name evidence="4" type="ORF">ET418_11030</name>
</gene>
<evidence type="ECO:0000313" key="5">
    <source>
        <dbReference type="Proteomes" id="UP000324298"/>
    </source>
</evidence>
<accession>A0A5A9XGW7</accession>
<dbReference type="AlphaFoldDB" id="A0A5A9XGW7"/>
<dbReference type="InterPro" id="IPR052553">
    <property type="entry name" value="CbiG_hydrolase"/>
</dbReference>
<protein>
    <submittedName>
        <fullName evidence="4">Cobalt-precorrin 5A hydrolase</fullName>
    </submittedName>
</protein>
<dbReference type="InterPro" id="IPR021745">
    <property type="entry name" value="CbiG_mid"/>
</dbReference>
<dbReference type="GO" id="GO:0016787">
    <property type="term" value="F:hydrolase activity"/>
    <property type="evidence" value="ECO:0007669"/>
    <property type="project" value="UniProtKB-KW"/>
</dbReference>
<evidence type="ECO:0000313" key="4">
    <source>
        <dbReference type="EMBL" id="KAA0891309.1"/>
    </source>
</evidence>
<feature type="domain" description="CobE/GbiG C-terminal" evidence="1">
    <location>
        <begin position="231"/>
        <end position="349"/>
    </location>
</feature>